<dbReference type="Pfam" id="PF15295">
    <property type="entry name" value="CCDC50_N"/>
    <property type="match status" value="1"/>
</dbReference>
<feature type="compositionally biased region" description="Pro residues" evidence="2">
    <location>
        <begin position="119"/>
        <end position="129"/>
    </location>
</feature>
<name>A0ABU7C5F1_9TELE</name>
<proteinExistence type="predicted"/>
<comment type="caution">
    <text evidence="4">The sequence shown here is derived from an EMBL/GenBank/DDBJ whole genome shotgun (WGS) entry which is preliminary data.</text>
</comment>
<gene>
    <name evidence="4" type="ORF">ATANTOWER_003730</name>
</gene>
<evidence type="ECO:0000256" key="2">
    <source>
        <dbReference type="SAM" id="MobiDB-lite"/>
    </source>
</evidence>
<protein>
    <recommendedName>
        <fullName evidence="3">Coiled-coil domain-containing protein</fullName>
    </recommendedName>
</protein>
<evidence type="ECO:0000313" key="4">
    <source>
        <dbReference type="EMBL" id="MED6256963.1"/>
    </source>
</evidence>
<dbReference type="EMBL" id="JAHUTI010078817">
    <property type="protein sequence ID" value="MED6256963.1"/>
    <property type="molecule type" value="Genomic_DNA"/>
</dbReference>
<evidence type="ECO:0000313" key="5">
    <source>
        <dbReference type="Proteomes" id="UP001345963"/>
    </source>
</evidence>
<keyword evidence="5" id="KW-1185">Reference proteome</keyword>
<keyword evidence="1" id="KW-0175">Coiled coil</keyword>
<dbReference type="PANTHER" id="PTHR22115:SF5">
    <property type="entry name" value="COILED-COIL DOMAIN-CONTAINING PROTEIN 50-LIKE ISOFORM X1"/>
    <property type="match status" value="1"/>
</dbReference>
<dbReference type="PANTHER" id="PTHR22115">
    <property type="entry name" value="C3ORF6 PROTEIN-RELATED"/>
    <property type="match status" value="1"/>
</dbReference>
<accession>A0ABU7C5F1</accession>
<evidence type="ECO:0000256" key="1">
    <source>
        <dbReference type="ARBA" id="ARBA00023054"/>
    </source>
</evidence>
<evidence type="ECO:0000259" key="3">
    <source>
        <dbReference type="Pfam" id="PF15295"/>
    </source>
</evidence>
<dbReference type="InterPro" id="IPR029311">
    <property type="entry name" value="CCDC50_N"/>
</dbReference>
<dbReference type="Proteomes" id="UP001345963">
    <property type="component" value="Unassembled WGS sequence"/>
</dbReference>
<feature type="region of interest" description="Disordered" evidence="2">
    <location>
        <begin position="101"/>
        <end position="129"/>
    </location>
</feature>
<dbReference type="InterPro" id="IPR039303">
    <property type="entry name" value="CCDC50"/>
</dbReference>
<feature type="compositionally biased region" description="Basic and acidic residues" evidence="2">
    <location>
        <begin position="101"/>
        <end position="117"/>
    </location>
</feature>
<reference evidence="4 5" key="1">
    <citation type="submission" date="2021-07" db="EMBL/GenBank/DDBJ databases">
        <authorList>
            <person name="Palmer J.M."/>
        </authorList>
    </citation>
    <scope>NUCLEOTIDE SEQUENCE [LARGE SCALE GENOMIC DNA]</scope>
    <source>
        <strain evidence="4 5">AT_MEX2019</strain>
        <tissue evidence="4">Muscle</tissue>
    </source>
</reference>
<feature type="domain" description="Coiled-coil" evidence="3">
    <location>
        <begin position="5"/>
        <end position="115"/>
    </location>
</feature>
<sequence length="129" mass="15423">MAELEIDQSNLPRVQEVCQTFAVLEDGVLANSLQEQEIEQYYTTNIQKNQLVQNDIRIARRLQHEEEQQRAQQSAVIRQVSRQIEEQDFEYARMIQEELQRRAEEAHRREQDDEHPRVMLPPPQRGQRT</sequence>
<organism evidence="4 5">
    <name type="scientific">Ataeniobius toweri</name>
    <dbReference type="NCBI Taxonomy" id="208326"/>
    <lineage>
        <taxon>Eukaryota</taxon>
        <taxon>Metazoa</taxon>
        <taxon>Chordata</taxon>
        <taxon>Craniata</taxon>
        <taxon>Vertebrata</taxon>
        <taxon>Euteleostomi</taxon>
        <taxon>Actinopterygii</taxon>
        <taxon>Neopterygii</taxon>
        <taxon>Teleostei</taxon>
        <taxon>Neoteleostei</taxon>
        <taxon>Acanthomorphata</taxon>
        <taxon>Ovalentaria</taxon>
        <taxon>Atherinomorphae</taxon>
        <taxon>Cyprinodontiformes</taxon>
        <taxon>Goodeidae</taxon>
        <taxon>Ataeniobius</taxon>
    </lineage>
</organism>